<accession>A0ABN6Z637</accession>
<dbReference type="InterPro" id="IPR003702">
    <property type="entry name" value="ActCoA_hydro_N"/>
</dbReference>
<evidence type="ECO:0000259" key="2">
    <source>
        <dbReference type="Pfam" id="PF02550"/>
    </source>
</evidence>
<feature type="domain" description="Acetyl-CoA hydrolase/transferase N-terminal" evidence="2">
    <location>
        <begin position="4"/>
        <end position="210"/>
    </location>
</feature>
<evidence type="ECO:0000259" key="3">
    <source>
        <dbReference type="Pfam" id="PF13336"/>
    </source>
</evidence>
<dbReference type="Pfam" id="PF02550">
    <property type="entry name" value="AcetylCoA_hydro"/>
    <property type="match status" value="1"/>
</dbReference>
<evidence type="ECO:0000313" key="4">
    <source>
        <dbReference type="EMBL" id="BEG99987.1"/>
    </source>
</evidence>
<comment type="similarity">
    <text evidence="1">Belongs to the acetyl-CoA hydrolase/transferase family.</text>
</comment>
<dbReference type="Proteomes" id="UP001496674">
    <property type="component" value="Chromosome"/>
</dbReference>
<dbReference type="EMBL" id="AP028055">
    <property type="protein sequence ID" value="BEG99987.1"/>
    <property type="molecule type" value="Genomic_DNA"/>
</dbReference>
<name>A0ABN6Z637_9BACE</name>
<dbReference type="PANTHER" id="PTHR43609">
    <property type="entry name" value="ACETYL-COA HYDROLASE"/>
    <property type="match status" value="1"/>
</dbReference>
<organism evidence="4 5">
    <name type="scientific">Bacteroides sedimenti</name>
    <dbReference type="NCBI Taxonomy" id="2136147"/>
    <lineage>
        <taxon>Bacteria</taxon>
        <taxon>Pseudomonadati</taxon>
        <taxon>Bacteroidota</taxon>
        <taxon>Bacteroidia</taxon>
        <taxon>Bacteroidales</taxon>
        <taxon>Bacteroidaceae</taxon>
        <taxon>Bacteroides</taxon>
    </lineage>
</organism>
<dbReference type="Pfam" id="PF13336">
    <property type="entry name" value="AcetylCoA_hyd_C"/>
    <property type="match status" value="1"/>
</dbReference>
<sequence>MSLKFITAEEAASYVKDGDNVGFSGFTPAGSPKVIPAAIAEKAKAEHEKGNPFKIGVLTGASSGDSLDGTLTRANAIKFRAPYQTNKSMRAAINLGEIDYQDLHLSEMAQQVRYGFLGKVNVAVIEACEVTEDGKIYPTTAGGNVPTFCRLADKVFIELNSHHSKGLMGMHDMYEPADPPYRREIGVYKPSDRIGLPYVQVDPSKIVGIVKTNVPDEARGFDPADEITTQIGANVAAFLSKELKAGRIPSTFLPLQSGVGNIANAVLGALGRDQDVPAFEMYTEVIQDSVIDLMLNGRIKFGSCCSLSLTDESLQKVYNNMDFFKDKMVIRPAEISNNPEVVRRLGLITINTAIEVDIYGNVNSTHIGGTKMMNGIGGSGDFTRNAYMSIFTCPSVAKGGKISAIVPMVSHCDHSEHSVNVIITELGVADLRGKSPIQRAQTIIENCVHPDYQQLLWDYLKLAGSGQTPHRIEAALAFHAALDEKGDMRTVNWADYQR</sequence>
<dbReference type="SUPFAM" id="SSF100950">
    <property type="entry name" value="NagB/RpiA/CoA transferase-like"/>
    <property type="match status" value="2"/>
</dbReference>
<dbReference type="RefSeq" id="WP_353330947.1">
    <property type="nucleotide sequence ID" value="NZ_AP028055.1"/>
</dbReference>
<dbReference type="GO" id="GO:0016787">
    <property type="term" value="F:hydrolase activity"/>
    <property type="evidence" value="ECO:0007669"/>
    <property type="project" value="UniProtKB-KW"/>
</dbReference>
<dbReference type="InterPro" id="IPR017821">
    <property type="entry name" value="Succinate_CoA_transferase"/>
</dbReference>
<proteinExistence type="inferred from homology"/>
<evidence type="ECO:0000256" key="1">
    <source>
        <dbReference type="ARBA" id="ARBA00009632"/>
    </source>
</evidence>
<dbReference type="InterPro" id="IPR046433">
    <property type="entry name" value="ActCoA_hydro"/>
</dbReference>
<dbReference type="InterPro" id="IPR038460">
    <property type="entry name" value="AcetylCoA_hyd_C_sf"/>
</dbReference>
<dbReference type="Gene3D" id="3.40.1080.20">
    <property type="entry name" value="Acetyl-CoA hydrolase/transferase C-terminal domain"/>
    <property type="match status" value="1"/>
</dbReference>
<reference evidence="4 5" key="1">
    <citation type="submission" date="2023-04" db="EMBL/GenBank/DDBJ databases">
        <title>Draft genome sequence of acteroides sedimenti strain YN3PY1.</title>
        <authorList>
            <person name="Yoshida N."/>
        </authorList>
    </citation>
    <scope>NUCLEOTIDE SEQUENCE [LARGE SCALE GENOMIC DNA]</scope>
    <source>
        <strain evidence="4 5">YN3PY1</strain>
    </source>
</reference>
<dbReference type="PANTHER" id="PTHR43609:SF1">
    <property type="entry name" value="ACETYL-COA HYDROLASE"/>
    <property type="match status" value="1"/>
</dbReference>
<dbReference type="InterPro" id="IPR026888">
    <property type="entry name" value="AcetylCoA_hyd_C"/>
</dbReference>
<gene>
    <name evidence="4" type="ORF">BSYN_22520</name>
</gene>
<dbReference type="NCBIfam" id="TIGR03458">
    <property type="entry name" value="YgfH_subfam"/>
    <property type="match status" value="1"/>
</dbReference>
<dbReference type="Gene3D" id="3.30.750.70">
    <property type="entry name" value="4-hydroxybutyrate coenzyme like domains"/>
    <property type="match status" value="1"/>
</dbReference>
<protein>
    <submittedName>
        <fullName evidence="4">Acetyl-CoA hydrolase</fullName>
    </submittedName>
</protein>
<dbReference type="InterPro" id="IPR037171">
    <property type="entry name" value="NagB/RpiA_transferase-like"/>
</dbReference>
<keyword evidence="5" id="KW-1185">Reference proteome</keyword>
<keyword evidence="4" id="KW-0378">Hydrolase</keyword>
<dbReference type="Gene3D" id="3.40.1080.10">
    <property type="entry name" value="Glutaconate Coenzyme A-transferase"/>
    <property type="match status" value="1"/>
</dbReference>
<evidence type="ECO:0000313" key="5">
    <source>
        <dbReference type="Proteomes" id="UP001496674"/>
    </source>
</evidence>
<feature type="domain" description="Acetyl-CoA hydrolase/transferase C-terminal" evidence="3">
    <location>
        <begin position="315"/>
        <end position="458"/>
    </location>
</feature>